<gene>
    <name evidence="6" type="primary">LOC116043150</name>
</gene>
<reference evidence="6" key="2">
    <citation type="submission" date="2025-09" db="UniProtKB">
        <authorList>
            <consortium name="Ensembl"/>
        </authorList>
    </citation>
    <scope>IDENTIFICATION</scope>
</reference>
<dbReference type="PANTHER" id="PTHR13026:SF0">
    <property type="entry name" value="RIBOSOMAL RNA PROCESSING 1B"/>
    <property type="match status" value="1"/>
</dbReference>
<feature type="compositionally biased region" description="Polar residues" evidence="5">
    <location>
        <begin position="490"/>
        <end position="499"/>
    </location>
</feature>
<organism evidence="6 7">
    <name type="scientific">Sander lucioperca</name>
    <name type="common">Pike-perch</name>
    <name type="synonym">Perca lucioperca</name>
    <dbReference type="NCBI Taxonomy" id="283035"/>
    <lineage>
        <taxon>Eukaryota</taxon>
        <taxon>Metazoa</taxon>
        <taxon>Chordata</taxon>
        <taxon>Craniata</taxon>
        <taxon>Vertebrata</taxon>
        <taxon>Euteleostomi</taxon>
        <taxon>Actinopterygii</taxon>
        <taxon>Neopterygii</taxon>
        <taxon>Teleostei</taxon>
        <taxon>Neoteleostei</taxon>
        <taxon>Acanthomorphata</taxon>
        <taxon>Eupercaria</taxon>
        <taxon>Perciformes</taxon>
        <taxon>Percoidei</taxon>
        <taxon>Percidae</taxon>
        <taxon>Luciopercinae</taxon>
        <taxon>Sander</taxon>
    </lineage>
</organism>
<feature type="compositionally biased region" description="Basic residues" evidence="5">
    <location>
        <begin position="896"/>
        <end position="905"/>
    </location>
</feature>
<feature type="compositionally biased region" description="Basic and acidic residues" evidence="5">
    <location>
        <begin position="407"/>
        <end position="426"/>
    </location>
</feature>
<dbReference type="GO" id="GO:0006364">
    <property type="term" value="P:rRNA processing"/>
    <property type="evidence" value="ECO:0007669"/>
    <property type="project" value="UniProtKB-KW"/>
</dbReference>
<evidence type="ECO:0000256" key="5">
    <source>
        <dbReference type="SAM" id="MobiDB-lite"/>
    </source>
</evidence>
<sequence>MASIQEPEVQFAQRLASNEKPIRTKAIKKLRKYINVRSHNPTGGFTGDELLKLWKGLFYCLWMQDKPLLQEELSNQISTLIHSFRDIDGQLLYLESFLQTFKREWTGIDRLRMDKFFQLVRFMFRQTFEMLKRKNWESCAVGRFLELLTAQLLQSSSGAPSGLQFHILDLYMTELAAVGSAELTADQNLIFIQPFCKTAAKTKDRSLFSAICNSIFSTIIDQAPFAIEDLMKEVKAEASDSDSGQASEEDDKEDQLKGKMSKPVAKKGTRQQINGNISNEEEGDDEDDDDELLHLEESDTEESCDEDVGPVLQFDYAGLADKLFELASRSSTPSQNRQRLYKIIRVLRDLNEGIFPQDEYPEEVSTDEDDEMFGSRKRMKRRGRRMEEEGEEDEGVPAAKKSKGKKKEASTLKQNEESVKDDKEPADLTANNETKKRRRKRKKKKKAGQGGSAGGEENAERSEQAQAPIKETDGGAECSQTEDLEKEAQAKQSSISSVEVTEAATPDGQRETLLVSEVKKQPTVTVTEETSQPAPCTTDDKDQSEQFSKNKKKRETPELEPVAAEEQQTAVPTEPETSSNADATVSGKKRKKMGLKAKSQTDEIVAKSQLNAEAEIAPVSSEQSAEKNAPDIDATTPAKKKKKNLKAEKNLAEVEVEARANGVSTEVDLPSTRCEDPEEGDQGTGLEKPSNSAATCNKKSKKKNLGADVAPQVEAEAQFDVEGKHTDAEIASVPLKKKTKKKGKQVDASLEAFPAADESTVTPLKKKRKKNPKESETSAAAVDAEKLPCEVSMTTPAKKKKKKMMMAAAQVDEKDHGQSPAVGSVDAELPSDEMVPPSGKAGKKKRKIPVVFEYEADELEAAAQEATAIKGLAEEETVAKKLKAGGDVGEPATPLRAKKSQKKPKTTSASDFVTFQSNATVPTPLFCKTKGSPSPPLSSKKKSQTPKSESKKVTFGLKNNKTAEFRKTDRSLLLSPDGSSRVPFDPKQKPKFGVLKSPPTPLSARKTPKANRKTSSNTPKSTPKGRPTAADFF</sequence>
<dbReference type="Pfam" id="PF05997">
    <property type="entry name" value="Nop52"/>
    <property type="match status" value="1"/>
</dbReference>
<evidence type="ECO:0000313" key="6">
    <source>
        <dbReference type="Ensembl" id="ENSSLUP00000032495.1"/>
    </source>
</evidence>
<feature type="compositionally biased region" description="Basic and acidic residues" evidence="5">
    <location>
        <begin position="961"/>
        <end position="970"/>
    </location>
</feature>
<dbReference type="GeneTree" id="ENSGT00390000011821"/>
<dbReference type="GO" id="GO:0030688">
    <property type="term" value="C:preribosome, small subunit precursor"/>
    <property type="evidence" value="ECO:0007669"/>
    <property type="project" value="InterPro"/>
</dbReference>
<dbReference type="Proteomes" id="UP000694568">
    <property type="component" value="Unplaced"/>
</dbReference>
<keyword evidence="3" id="KW-0698">rRNA processing</keyword>
<dbReference type="RefSeq" id="XP_031145496.1">
    <property type="nucleotide sequence ID" value="XM_031289636.2"/>
</dbReference>
<evidence type="ECO:0000256" key="1">
    <source>
        <dbReference type="ARBA" id="ARBA00004123"/>
    </source>
</evidence>
<feature type="region of interest" description="Disordered" evidence="5">
    <location>
        <begin position="615"/>
        <end position="709"/>
    </location>
</feature>
<dbReference type="AlphaFoldDB" id="A0A8C9Z1A9"/>
<comment type="similarity">
    <text evidence="2">Belongs to the RRP1 family.</text>
</comment>
<evidence type="ECO:0000256" key="2">
    <source>
        <dbReference type="ARBA" id="ARBA00006374"/>
    </source>
</evidence>
<feature type="compositionally biased region" description="Basic residues" evidence="5">
    <location>
        <begin position="435"/>
        <end position="447"/>
    </location>
</feature>
<dbReference type="PANTHER" id="PTHR13026">
    <property type="entry name" value="NNP-1 PROTEIN NOVEL NUCLEAR PROTEIN 1 NOP52"/>
    <property type="match status" value="1"/>
</dbReference>
<feature type="region of interest" description="Disordered" evidence="5">
    <location>
        <begin position="352"/>
        <end position="601"/>
    </location>
</feature>
<dbReference type="OrthoDB" id="2019504at2759"/>
<accession>A0A8C9Z1A9</accession>
<name>A0A8C9Z1A9_SANLU</name>
<feature type="compositionally biased region" description="Polar residues" evidence="5">
    <location>
        <begin position="906"/>
        <end position="921"/>
    </location>
</feature>
<feature type="region of interest" description="Disordered" evidence="5">
    <location>
        <begin position="736"/>
        <end position="845"/>
    </location>
</feature>
<feature type="region of interest" description="Disordered" evidence="5">
    <location>
        <begin position="236"/>
        <end position="290"/>
    </location>
</feature>
<evidence type="ECO:0000313" key="7">
    <source>
        <dbReference type="Proteomes" id="UP000694568"/>
    </source>
</evidence>
<keyword evidence="4" id="KW-0539">Nucleus</keyword>
<dbReference type="GO" id="GO:0005634">
    <property type="term" value="C:nucleus"/>
    <property type="evidence" value="ECO:0007669"/>
    <property type="project" value="UniProtKB-SubCell"/>
</dbReference>
<feature type="compositionally biased region" description="Polar residues" evidence="5">
    <location>
        <begin position="566"/>
        <end position="583"/>
    </location>
</feature>
<comment type="subcellular location">
    <subcellularLocation>
        <location evidence="1">Nucleus</location>
    </subcellularLocation>
</comment>
<evidence type="ECO:0000256" key="3">
    <source>
        <dbReference type="ARBA" id="ARBA00022552"/>
    </source>
</evidence>
<dbReference type="InterPro" id="IPR010301">
    <property type="entry name" value="RRP1"/>
</dbReference>
<feature type="compositionally biased region" description="Acidic residues" evidence="5">
    <location>
        <begin position="279"/>
        <end position="290"/>
    </location>
</feature>
<feature type="compositionally biased region" description="Basic residues" evidence="5">
    <location>
        <begin position="375"/>
        <end position="384"/>
    </location>
</feature>
<evidence type="ECO:0000256" key="4">
    <source>
        <dbReference type="ARBA" id="ARBA00023242"/>
    </source>
</evidence>
<feature type="region of interest" description="Disordered" evidence="5">
    <location>
        <begin position="882"/>
        <end position="1033"/>
    </location>
</feature>
<feature type="compositionally biased region" description="Basic and acidic residues" evidence="5">
    <location>
        <begin position="645"/>
        <end position="658"/>
    </location>
</feature>
<feature type="compositionally biased region" description="Acidic residues" evidence="5">
    <location>
        <begin position="359"/>
        <end position="372"/>
    </location>
</feature>
<keyword evidence="7" id="KW-1185">Reference proteome</keyword>
<reference evidence="6" key="1">
    <citation type="submission" date="2025-08" db="UniProtKB">
        <authorList>
            <consortium name="Ensembl"/>
        </authorList>
    </citation>
    <scope>IDENTIFICATION</scope>
</reference>
<proteinExistence type="inferred from homology"/>
<dbReference type="Ensembl" id="ENSSLUT00000033520.1">
    <property type="protein sequence ID" value="ENSSLUP00000032495.1"/>
    <property type="gene ID" value="ENSSLUG00000014494.1"/>
</dbReference>
<dbReference type="GeneID" id="116043150"/>
<protein>
    <submittedName>
        <fullName evidence="6">Uncharacterized protein</fullName>
    </submittedName>
</protein>
<feature type="compositionally biased region" description="Polar residues" evidence="5">
    <location>
        <begin position="522"/>
        <end position="535"/>
    </location>
</feature>